<keyword evidence="4" id="KW-0689">Ribosomal protein</keyword>
<keyword evidence="2" id="KW-0012">Acyltransferase</keyword>
<evidence type="ECO:0000259" key="3">
    <source>
        <dbReference type="PROSITE" id="PS51186"/>
    </source>
</evidence>
<keyword evidence="1" id="KW-0808">Transferase</keyword>
<evidence type="ECO:0000313" key="4">
    <source>
        <dbReference type="EMBL" id="SDM24693.1"/>
    </source>
</evidence>
<reference evidence="4 5" key="1">
    <citation type="submission" date="2016-10" db="EMBL/GenBank/DDBJ databases">
        <authorList>
            <person name="de Groot N.N."/>
        </authorList>
    </citation>
    <scope>NUCLEOTIDE SEQUENCE [LARGE SCALE GENOMIC DNA]</scope>
    <source>
        <strain evidence="4 5">DSM 21668</strain>
    </source>
</reference>
<dbReference type="OrthoDB" id="7205533at2"/>
<keyword evidence="5" id="KW-1185">Reference proteome</keyword>
<dbReference type="STRING" id="563176.SAMN04488090_2967"/>
<keyword evidence="4" id="KW-0687">Ribonucleoprotein</keyword>
<dbReference type="AlphaFoldDB" id="A0A1G9RNA0"/>
<dbReference type="Pfam" id="PF00583">
    <property type="entry name" value="Acetyltransf_1"/>
    <property type="match status" value="1"/>
</dbReference>
<dbReference type="PROSITE" id="PS51186">
    <property type="entry name" value="GNAT"/>
    <property type="match status" value="1"/>
</dbReference>
<dbReference type="InterPro" id="IPR050832">
    <property type="entry name" value="Bact_Acetyltransf"/>
</dbReference>
<evidence type="ECO:0000256" key="1">
    <source>
        <dbReference type="ARBA" id="ARBA00022679"/>
    </source>
</evidence>
<organism evidence="4 5">
    <name type="scientific">Siphonobacter aquaeclarae</name>
    <dbReference type="NCBI Taxonomy" id="563176"/>
    <lineage>
        <taxon>Bacteria</taxon>
        <taxon>Pseudomonadati</taxon>
        <taxon>Bacteroidota</taxon>
        <taxon>Cytophagia</taxon>
        <taxon>Cytophagales</taxon>
        <taxon>Cytophagaceae</taxon>
        <taxon>Siphonobacter</taxon>
    </lineage>
</organism>
<dbReference type="InterPro" id="IPR016181">
    <property type="entry name" value="Acyl_CoA_acyltransferase"/>
</dbReference>
<dbReference type="CDD" id="cd04301">
    <property type="entry name" value="NAT_SF"/>
    <property type="match status" value="1"/>
</dbReference>
<feature type="domain" description="N-acetyltransferase" evidence="3">
    <location>
        <begin position="1"/>
        <end position="169"/>
    </location>
</feature>
<dbReference type="GO" id="GO:0016747">
    <property type="term" value="F:acyltransferase activity, transferring groups other than amino-acyl groups"/>
    <property type="evidence" value="ECO:0007669"/>
    <property type="project" value="InterPro"/>
</dbReference>
<protein>
    <submittedName>
        <fullName evidence="4">Ribosomal protein S18 acetylase RimI</fullName>
    </submittedName>
</protein>
<dbReference type="Proteomes" id="UP000198901">
    <property type="component" value="Unassembled WGS sequence"/>
</dbReference>
<dbReference type="RefSeq" id="WP_093203730.1">
    <property type="nucleotide sequence ID" value="NZ_FNGS01000005.1"/>
</dbReference>
<dbReference type="InterPro" id="IPR000182">
    <property type="entry name" value="GNAT_dom"/>
</dbReference>
<dbReference type="EMBL" id="FNGS01000005">
    <property type="protein sequence ID" value="SDM24693.1"/>
    <property type="molecule type" value="Genomic_DNA"/>
</dbReference>
<name>A0A1G9RNA0_9BACT</name>
<proteinExistence type="predicted"/>
<evidence type="ECO:0000313" key="5">
    <source>
        <dbReference type="Proteomes" id="UP000198901"/>
    </source>
</evidence>
<dbReference type="Gene3D" id="3.40.630.30">
    <property type="match status" value="1"/>
</dbReference>
<dbReference type="GO" id="GO:0005840">
    <property type="term" value="C:ribosome"/>
    <property type="evidence" value="ECO:0007669"/>
    <property type="project" value="UniProtKB-KW"/>
</dbReference>
<gene>
    <name evidence="4" type="ORF">SAMN04488090_2967</name>
</gene>
<sequence>MILTQVTPGDLKTLQLLASETFADTYAALNTPENMERYLEEKFNDGQLHRELTDPNSFFYFVSEGDEILGYLKLNTGASQTEPQDPRAVELERIYIRKEHQGRQLGVVLFEKAVEVARELNAPYLWLGVWEENPKAYRFYQRMGLVPFDSHVFKLGDDEQTDILMKMEL</sequence>
<accession>A0A1G9RNA0</accession>
<dbReference type="PANTHER" id="PTHR43877">
    <property type="entry name" value="AMINOALKYLPHOSPHONATE N-ACETYLTRANSFERASE-RELATED-RELATED"/>
    <property type="match status" value="1"/>
</dbReference>
<dbReference type="SUPFAM" id="SSF55729">
    <property type="entry name" value="Acyl-CoA N-acyltransferases (Nat)"/>
    <property type="match status" value="1"/>
</dbReference>
<evidence type="ECO:0000256" key="2">
    <source>
        <dbReference type="ARBA" id="ARBA00023315"/>
    </source>
</evidence>